<dbReference type="AlphaFoldDB" id="B1B4L1"/>
<keyword evidence="2" id="KW-0328">Glycosyltransferase</keyword>
<dbReference type="GO" id="GO:0016757">
    <property type="term" value="F:glycosyltransferase activity"/>
    <property type="evidence" value="ECO:0007669"/>
    <property type="project" value="UniProtKB-KW"/>
</dbReference>
<evidence type="ECO:0000256" key="2">
    <source>
        <dbReference type="ARBA" id="ARBA00022676"/>
    </source>
</evidence>
<dbReference type="RefSeq" id="WP_000862611.1">
    <property type="nucleotide sequence ID" value="NZ_CP038295.1"/>
</dbReference>
<protein>
    <submittedName>
        <fullName evidence="5 6">Predicted glycosyl transferase</fullName>
    </submittedName>
</protein>
<reference evidence="5" key="2">
    <citation type="submission" date="2008-08" db="EMBL/GenBank/DDBJ databases">
        <title>The Emergence and Radiations of a Pathogen: High Resolution, Pan-Chromosomal Analysis of the Evolution of Escherichia coli O157:H7 and O157:H-.</title>
        <authorList>
            <person name="Leopold S.R."/>
            <person name="Magrini V.J."/>
            <person name="Holt N.J."/>
            <person name="Shaikh N."/>
            <person name="Mardis E.R."/>
            <person name="Cagno J.R."/>
            <person name="Ogura Y."/>
            <person name="Iguchi A."/>
            <person name="Hayashi T."/>
            <person name="Mellmann A."/>
            <person name="Karch H."/>
            <person name="Besser T.E."/>
            <person name="Sawyer S.A."/>
            <person name="Whittam T.S."/>
            <person name="Tarr P.I."/>
        </authorList>
    </citation>
    <scope>NUCLEOTIDE SEQUENCE</scope>
    <source>
        <strain evidence="5">TB182A</strain>
    </source>
</reference>
<keyword evidence="3 5" id="KW-0808">Transferase</keyword>
<evidence type="ECO:0000259" key="4">
    <source>
        <dbReference type="Pfam" id="PF00534"/>
    </source>
</evidence>
<evidence type="ECO:0000256" key="3">
    <source>
        <dbReference type="ARBA" id="ARBA00022679"/>
    </source>
</evidence>
<evidence type="ECO:0000313" key="5">
    <source>
        <dbReference type="EMBL" id="BAG11850.1"/>
    </source>
</evidence>
<dbReference type="EMBL" id="AB353132">
    <property type="protein sequence ID" value="BAG11908.1"/>
    <property type="molecule type" value="Genomic_DNA"/>
</dbReference>
<dbReference type="PANTHER" id="PTHR12526:SF640">
    <property type="entry name" value="COLANIC ACID BIOSYNTHESIS GLYCOSYLTRANSFERASE WCAL-RELATED"/>
    <property type="match status" value="1"/>
</dbReference>
<dbReference type="InterPro" id="IPR001296">
    <property type="entry name" value="Glyco_trans_1"/>
</dbReference>
<dbReference type="CAZy" id="GT4">
    <property type="family name" value="Glycosyltransferase Family 4"/>
</dbReference>
<dbReference type="EMBL" id="AB453015">
    <property type="protein sequence ID" value="BAG11850.1"/>
    <property type="molecule type" value="Genomic_DNA"/>
</dbReference>
<feature type="domain" description="Glycosyl transferase family 1" evidence="4">
    <location>
        <begin position="215"/>
        <end position="374"/>
    </location>
</feature>
<dbReference type="GO" id="GO:1901135">
    <property type="term" value="P:carbohydrate derivative metabolic process"/>
    <property type="evidence" value="ECO:0007669"/>
    <property type="project" value="UniProtKB-ARBA"/>
</dbReference>
<evidence type="ECO:0000256" key="1">
    <source>
        <dbReference type="ARBA" id="ARBA00009481"/>
    </source>
</evidence>
<reference evidence="6" key="1">
    <citation type="journal article" date="2008" name="Microbiology (Mosc.)">
        <title>Genomic comparison of the O-antigen biosynthesis gene clusters of Escherichia coli O55 strains belonging to three distinct lineages.</title>
        <authorList>
            <person name="Iguchi A."/>
            <person name="Ooka T."/>
            <person name="Ogura Y."/>
            <person name="Asadulghani"/>
            <person name="Nakayama K."/>
            <person name="Frankel G."/>
            <person name="Hayashi T."/>
        </authorList>
    </citation>
    <scope>NUCLEOTIDE SEQUENCE</scope>
    <source>
        <strain evidence="6">WC416</strain>
    </source>
</reference>
<proteinExistence type="inferred from homology"/>
<dbReference type="Gene3D" id="3.40.50.2000">
    <property type="entry name" value="Glycogen Phosphorylase B"/>
    <property type="match status" value="2"/>
</dbReference>
<gene>
    <name evidence="5" type="primary">wcaL</name>
</gene>
<dbReference type="InterPro" id="IPR023884">
    <property type="entry name" value="Colanic_acid_synth_WcaL"/>
</dbReference>
<accession>B1B4L1</accession>
<dbReference type="Pfam" id="PF00534">
    <property type="entry name" value="Glycos_transf_1"/>
    <property type="match status" value="1"/>
</dbReference>
<name>B1B4L1_ECOLX</name>
<dbReference type="SUPFAM" id="SSF53756">
    <property type="entry name" value="UDP-Glycosyltransferase/glycogen phosphorylase"/>
    <property type="match status" value="1"/>
</dbReference>
<dbReference type="PANTHER" id="PTHR12526">
    <property type="entry name" value="GLYCOSYLTRANSFERASE"/>
    <property type="match status" value="1"/>
</dbReference>
<organism evidence="5">
    <name type="scientific">Escherichia coli O55:H7</name>
    <dbReference type="NCBI Taxonomy" id="244320"/>
    <lineage>
        <taxon>Bacteria</taxon>
        <taxon>Pseudomonadati</taxon>
        <taxon>Pseudomonadota</taxon>
        <taxon>Gammaproteobacteria</taxon>
        <taxon>Enterobacterales</taxon>
        <taxon>Enterobacteriaceae</taxon>
        <taxon>Escherichia</taxon>
    </lineage>
</organism>
<comment type="similarity">
    <text evidence="1">Belongs to the glycosyltransferase group 1 family. Glycosyltransferase 4 subfamily.</text>
</comment>
<dbReference type="NCBIfam" id="TIGR04005">
    <property type="entry name" value="wcaL"/>
    <property type="match status" value="1"/>
</dbReference>
<sequence length="406" mass="45400">MKVGFFLLKFPLSSETFVLNQITAFIDMGFEVEIVALQKGDTENTHAAWTKYNLAARTRWLQDEPTGKVAKLRHRASQTLRGIHRKNTWQALNLKRYGAESRNLILSAICGQVVAPLHADVFIAHFGPAGVTAAKLRELGVIRGKIATIFHGIDISSREVLNHYTPEYQQLFRRGDLMLPISDLWAGRLQKMGCPREKIAVSRMGVDMTRFSPRPVKAPATPLEIISVARLTEKKGLHVAIEACRQLKEQGMAFRYRILGIGPWERRLRTLIEQYQLEDVVDMPGFKPSHEVKEMLDDADVFLLPSVTGADGDMEGIPVALMEAMAVGIPVVSTLHSGIPELVEADKSGWLVPENDARALAQRLATFSQLDTDELAPVVKRAREKVEHDFNQQVINRELASLLQAL</sequence>
<evidence type="ECO:0000313" key="6">
    <source>
        <dbReference type="EMBL" id="BAG11908.1"/>
    </source>
</evidence>
<dbReference type="OMA" id="RIALRGW"/>